<evidence type="ECO:0000256" key="7">
    <source>
        <dbReference type="PIRSR" id="PIRSR614186-1"/>
    </source>
</evidence>
<comment type="similarity">
    <text evidence="2 8">Belongs to the esterase D family.</text>
</comment>
<dbReference type="PANTHER" id="PTHR10061:SF0">
    <property type="entry name" value="S-FORMYLGLUTATHIONE HYDROLASE"/>
    <property type="match status" value="1"/>
</dbReference>
<dbReference type="GO" id="GO:0005737">
    <property type="term" value="C:cytoplasm"/>
    <property type="evidence" value="ECO:0007669"/>
    <property type="project" value="UniProtKB-SubCell"/>
</dbReference>
<organism evidence="9 10">
    <name type="scientific">Trichogramma kaykai</name>
    <dbReference type="NCBI Taxonomy" id="54128"/>
    <lineage>
        <taxon>Eukaryota</taxon>
        <taxon>Metazoa</taxon>
        <taxon>Ecdysozoa</taxon>
        <taxon>Arthropoda</taxon>
        <taxon>Hexapoda</taxon>
        <taxon>Insecta</taxon>
        <taxon>Pterygota</taxon>
        <taxon>Neoptera</taxon>
        <taxon>Endopterygota</taxon>
        <taxon>Hymenoptera</taxon>
        <taxon>Apocrita</taxon>
        <taxon>Proctotrupomorpha</taxon>
        <taxon>Chalcidoidea</taxon>
        <taxon>Trichogrammatidae</taxon>
        <taxon>Trichogramma</taxon>
    </lineage>
</organism>
<comment type="subcellular location">
    <subcellularLocation>
        <location evidence="8">Cytoplasm</location>
    </subcellularLocation>
</comment>
<keyword evidence="8" id="KW-0963">Cytoplasm</keyword>
<comment type="catalytic activity">
    <reaction evidence="8">
        <text>S-formylglutathione + H2O = formate + glutathione + H(+)</text>
        <dbReference type="Rhea" id="RHEA:14961"/>
        <dbReference type="ChEBI" id="CHEBI:15377"/>
        <dbReference type="ChEBI" id="CHEBI:15378"/>
        <dbReference type="ChEBI" id="CHEBI:15740"/>
        <dbReference type="ChEBI" id="CHEBI:57688"/>
        <dbReference type="ChEBI" id="CHEBI:57925"/>
        <dbReference type="EC" id="3.1.2.12"/>
    </reaction>
</comment>
<dbReference type="InterPro" id="IPR014186">
    <property type="entry name" value="S-formylglutathione_hydrol"/>
</dbReference>
<evidence type="ECO:0000256" key="6">
    <source>
        <dbReference type="ARBA" id="ARBA00022801"/>
    </source>
</evidence>
<gene>
    <name evidence="9" type="ORF">TKK_005372</name>
</gene>
<proteinExistence type="inferred from homology"/>
<feature type="active site" description="Charge relay system" evidence="7">
    <location>
        <position position="231"/>
    </location>
</feature>
<dbReference type="AlphaFoldDB" id="A0ABD2X856"/>
<dbReference type="Proteomes" id="UP001627154">
    <property type="component" value="Unassembled WGS sequence"/>
</dbReference>
<name>A0ABD2X856_9HYME</name>
<feature type="active site" description="Charge relay system" evidence="7">
    <location>
        <position position="264"/>
    </location>
</feature>
<dbReference type="InterPro" id="IPR000801">
    <property type="entry name" value="Esterase-like"/>
</dbReference>
<evidence type="ECO:0000313" key="10">
    <source>
        <dbReference type="Proteomes" id="UP001627154"/>
    </source>
</evidence>
<dbReference type="PANTHER" id="PTHR10061">
    <property type="entry name" value="S-FORMYLGLUTATHIONE HYDROLASE"/>
    <property type="match status" value="1"/>
</dbReference>
<dbReference type="Gene3D" id="3.40.50.1820">
    <property type="entry name" value="alpha/beta hydrolase"/>
    <property type="match status" value="1"/>
</dbReference>
<reference evidence="9 10" key="1">
    <citation type="journal article" date="2024" name="bioRxiv">
        <title>A reference genome for Trichogramma kaykai: A tiny desert-dwelling parasitoid wasp with competing sex-ratio distorters.</title>
        <authorList>
            <person name="Culotta J."/>
            <person name="Lindsey A.R."/>
        </authorList>
    </citation>
    <scope>NUCLEOTIDE SEQUENCE [LARGE SCALE GENOMIC DNA]</scope>
    <source>
        <strain evidence="9 10">KSX58</strain>
    </source>
</reference>
<evidence type="ECO:0000256" key="5">
    <source>
        <dbReference type="ARBA" id="ARBA00022487"/>
    </source>
</evidence>
<dbReference type="SUPFAM" id="SSF53474">
    <property type="entry name" value="alpha/beta-Hydrolases"/>
    <property type="match status" value="1"/>
</dbReference>
<keyword evidence="10" id="KW-1185">Reference proteome</keyword>
<evidence type="ECO:0000256" key="2">
    <source>
        <dbReference type="ARBA" id="ARBA00005622"/>
    </source>
</evidence>
<evidence type="ECO:0000313" key="9">
    <source>
        <dbReference type="EMBL" id="KAL3401556.1"/>
    </source>
</evidence>
<dbReference type="GO" id="GO:0018738">
    <property type="term" value="F:S-formylglutathione hydrolase activity"/>
    <property type="evidence" value="ECO:0007669"/>
    <property type="project" value="UniProtKB-EC"/>
</dbReference>
<dbReference type="FunFam" id="3.40.50.1820:FF:000002">
    <property type="entry name" value="S-formylglutathione hydrolase"/>
    <property type="match status" value="1"/>
</dbReference>
<feature type="active site" description="Charge relay system" evidence="7">
    <location>
        <position position="150"/>
    </location>
</feature>
<dbReference type="EC" id="3.1.2.12" evidence="3 8"/>
<keyword evidence="6 8" id="KW-0378">Hydrolase</keyword>
<keyword evidence="5 8" id="KW-0719">Serine esterase</keyword>
<dbReference type="GO" id="GO:0052689">
    <property type="term" value="F:carboxylic ester hydrolase activity"/>
    <property type="evidence" value="ECO:0007669"/>
    <property type="project" value="UniProtKB-KW"/>
</dbReference>
<dbReference type="NCBIfam" id="TIGR02821">
    <property type="entry name" value="fghA_ester_D"/>
    <property type="match status" value="1"/>
</dbReference>
<protein>
    <recommendedName>
        <fullName evidence="4 8">S-formylglutathione hydrolase</fullName>
        <ecNumber evidence="3 8">3.1.2.12</ecNumber>
    </recommendedName>
</protein>
<evidence type="ECO:0000256" key="4">
    <source>
        <dbReference type="ARBA" id="ARBA00016774"/>
    </source>
</evidence>
<dbReference type="Pfam" id="PF00756">
    <property type="entry name" value="Esterase"/>
    <property type="match status" value="1"/>
</dbReference>
<comment type="caution">
    <text evidence="9">The sequence shown here is derived from an EMBL/GenBank/DDBJ whole genome shotgun (WGS) entry which is preliminary data.</text>
</comment>
<comment type="function">
    <text evidence="1 8">Serine hydrolase involved in the detoxification of formaldehyde.</text>
</comment>
<sequence length="286" mass="31804">MSEITLVSSNKSFGGWQKIYSHESTELQCRMNFGVYLPPQAENGPVPVIYWLSGLTCTEANFIQKAGAQKYAAEHGIIIVAPDTSPRGVNIPGEDDSWDFGSGAGFYVDANQEPWKKHYKMFSYITSELPSLINSKFPTIKDKQSIMGHSMGGHGALICALKCQGQYKSVSAFAPICNPVRSVWGQKAFAGYLGGKEGEENNHWKVWDATELSKVYNGPPLDILIDQGKDDSFMVELQPESLIAAVKDAEALHVVVRMQEGYDHSYFFIASFIEDHIKHHVKYLKS</sequence>
<evidence type="ECO:0000256" key="8">
    <source>
        <dbReference type="RuleBase" id="RU363068"/>
    </source>
</evidence>
<evidence type="ECO:0000256" key="3">
    <source>
        <dbReference type="ARBA" id="ARBA00012479"/>
    </source>
</evidence>
<accession>A0ABD2X856</accession>
<evidence type="ECO:0000256" key="1">
    <source>
        <dbReference type="ARBA" id="ARBA00002608"/>
    </source>
</evidence>
<dbReference type="InterPro" id="IPR029058">
    <property type="entry name" value="AB_hydrolase_fold"/>
</dbReference>
<dbReference type="EMBL" id="JBJJXI010000045">
    <property type="protein sequence ID" value="KAL3401556.1"/>
    <property type="molecule type" value="Genomic_DNA"/>
</dbReference>